<gene>
    <name evidence="4" type="ORF">H6H04_00915</name>
</gene>
<evidence type="ECO:0000313" key="5">
    <source>
        <dbReference type="Proteomes" id="UP000607435"/>
    </source>
</evidence>
<reference evidence="4 5" key="1">
    <citation type="submission" date="2020-08" db="EMBL/GenBank/DDBJ databases">
        <title>Winogradskyella ouciana sp. nov., isolated from the hadal seawater of the Mariana Trench.</title>
        <authorList>
            <person name="He X."/>
        </authorList>
    </citation>
    <scope>NUCLEOTIDE SEQUENCE [LARGE SCALE GENOMIC DNA]</scope>
    <source>
        <strain evidence="4 5">KCTC 22026</strain>
    </source>
</reference>
<dbReference type="Pfam" id="PF00072">
    <property type="entry name" value="Response_reg"/>
    <property type="match status" value="1"/>
</dbReference>
<dbReference type="PANTHER" id="PTHR37299:SF1">
    <property type="entry name" value="STAGE 0 SPORULATION PROTEIN A HOMOLOG"/>
    <property type="match status" value="1"/>
</dbReference>
<dbReference type="RefSeq" id="WP_186844067.1">
    <property type="nucleotide sequence ID" value="NZ_JACOME010000001.1"/>
</dbReference>
<dbReference type="Gene3D" id="2.40.50.1020">
    <property type="entry name" value="LytTr DNA-binding domain"/>
    <property type="match status" value="1"/>
</dbReference>
<dbReference type="SMART" id="SM00850">
    <property type="entry name" value="LytTR"/>
    <property type="match status" value="1"/>
</dbReference>
<keyword evidence="5" id="KW-1185">Reference proteome</keyword>
<feature type="domain" description="Response regulatory" evidence="2">
    <location>
        <begin position="3"/>
        <end position="114"/>
    </location>
</feature>
<comment type="caution">
    <text evidence="4">The sequence shown here is derived from an EMBL/GenBank/DDBJ whole genome shotgun (WGS) entry which is preliminary data.</text>
</comment>
<keyword evidence="1" id="KW-0597">Phosphoprotein</keyword>
<dbReference type="InterPro" id="IPR011006">
    <property type="entry name" value="CheY-like_superfamily"/>
</dbReference>
<dbReference type="InterPro" id="IPR046947">
    <property type="entry name" value="LytR-like"/>
</dbReference>
<dbReference type="Pfam" id="PF04397">
    <property type="entry name" value="LytTR"/>
    <property type="match status" value="1"/>
</dbReference>
<accession>A0ABR6XWQ0</accession>
<dbReference type="SUPFAM" id="SSF52172">
    <property type="entry name" value="CheY-like"/>
    <property type="match status" value="1"/>
</dbReference>
<sequence>MITYIIIDDEHIAHDIIKGYCDMLPNLEFKADCYDAIEAIDYLSKHDIDLIFLDLNMPKLKGFQFLKTLSSPPKVIVTTAYSEFAIEGYELNVVDYLLKPFSFERFLSAINKVTSSDTSTIRKESKETIKPEGQHIFLKQNNSHIQVDVDDILFIEASGNYTKVVTSTSTISIREKISDTIELLSDNDFIQVHKSFAVAKKHIFRVEGNRIYMGDHVVPIGKLYKTNINQLLR</sequence>
<evidence type="ECO:0000259" key="2">
    <source>
        <dbReference type="PROSITE" id="PS50110"/>
    </source>
</evidence>
<dbReference type="SMART" id="SM00448">
    <property type="entry name" value="REC"/>
    <property type="match status" value="1"/>
</dbReference>
<evidence type="ECO:0000256" key="1">
    <source>
        <dbReference type="PROSITE-ProRule" id="PRU00169"/>
    </source>
</evidence>
<dbReference type="InterPro" id="IPR001789">
    <property type="entry name" value="Sig_transdc_resp-reg_receiver"/>
</dbReference>
<dbReference type="PROSITE" id="PS50110">
    <property type="entry name" value="RESPONSE_REGULATORY"/>
    <property type="match status" value="1"/>
</dbReference>
<name>A0ABR6XWQ0_9FLAO</name>
<proteinExistence type="predicted"/>
<organism evidence="4 5">
    <name type="scientific">Winogradskyella echinorum</name>
    <dbReference type="NCBI Taxonomy" id="538189"/>
    <lineage>
        <taxon>Bacteria</taxon>
        <taxon>Pseudomonadati</taxon>
        <taxon>Bacteroidota</taxon>
        <taxon>Flavobacteriia</taxon>
        <taxon>Flavobacteriales</taxon>
        <taxon>Flavobacteriaceae</taxon>
        <taxon>Winogradskyella</taxon>
    </lineage>
</organism>
<protein>
    <submittedName>
        <fullName evidence="4">Response regulator transcription factor</fullName>
    </submittedName>
</protein>
<evidence type="ECO:0000313" key="4">
    <source>
        <dbReference type="EMBL" id="MBC3844927.1"/>
    </source>
</evidence>
<feature type="modified residue" description="4-aspartylphosphate" evidence="1">
    <location>
        <position position="54"/>
    </location>
</feature>
<evidence type="ECO:0000259" key="3">
    <source>
        <dbReference type="PROSITE" id="PS50930"/>
    </source>
</evidence>
<dbReference type="PANTHER" id="PTHR37299">
    <property type="entry name" value="TRANSCRIPTIONAL REGULATOR-RELATED"/>
    <property type="match status" value="1"/>
</dbReference>
<dbReference type="Gene3D" id="3.40.50.2300">
    <property type="match status" value="1"/>
</dbReference>
<dbReference type="EMBL" id="JACOME010000001">
    <property type="protein sequence ID" value="MBC3844927.1"/>
    <property type="molecule type" value="Genomic_DNA"/>
</dbReference>
<dbReference type="Proteomes" id="UP000607435">
    <property type="component" value="Unassembled WGS sequence"/>
</dbReference>
<dbReference type="PROSITE" id="PS50930">
    <property type="entry name" value="HTH_LYTTR"/>
    <property type="match status" value="1"/>
</dbReference>
<feature type="domain" description="HTH LytTR-type" evidence="3">
    <location>
        <begin position="136"/>
        <end position="233"/>
    </location>
</feature>
<dbReference type="InterPro" id="IPR007492">
    <property type="entry name" value="LytTR_DNA-bd_dom"/>
</dbReference>